<name>A0ABR4IJJ8_9EURO</name>
<feature type="repeat" description="ANK" evidence="3">
    <location>
        <begin position="185"/>
        <end position="218"/>
    </location>
</feature>
<keyword evidence="2 3" id="KW-0040">ANK repeat</keyword>
<feature type="repeat" description="ANK" evidence="3">
    <location>
        <begin position="221"/>
        <end position="253"/>
    </location>
</feature>
<evidence type="ECO:0000256" key="2">
    <source>
        <dbReference type="ARBA" id="ARBA00023043"/>
    </source>
</evidence>
<reference evidence="4 5" key="1">
    <citation type="submission" date="2024-07" db="EMBL/GenBank/DDBJ databases">
        <title>Section-level genome sequencing and comparative genomics of Aspergillus sections Usti and Cavernicolus.</title>
        <authorList>
            <consortium name="Lawrence Berkeley National Laboratory"/>
            <person name="Nybo J.L."/>
            <person name="Vesth T.C."/>
            <person name="Theobald S."/>
            <person name="Frisvad J.C."/>
            <person name="Larsen T.O."/>
            <person name="Kjaerboelling I."/>
            <person name="Rothschild-Mancinelli K."/>
            <person name="Lyhne E.K."/>
            <person name="Kogle M.E."/>
            <person name="Barry K."/>
            <person name="Clum A."/>
            <person name="Na H."/>
            <person name="Ledsgaard L."/>
            <person name="Lin J."/>
            <person name="Lipzen A."/>
            <person name="Kuo A."/>
            <person name="Riley R."/>
            <person name="Mondo S."/>
            <person name="Labutti K."/>
            <person name="Haridas S."/>
            <person name="Pangalinan J."/>
            <person name="Salamov A.A."/>
            <person name="Simmons B.A."/>
            <person name="Magnuson J.K."/>
            <person name="Chen J."/>
            <person name="Drula E."/>
            <person name="Henrissat B."/>
            <person name="Wiebenga A."/>
            <person name="Lubbers R.J."/>
            <person name="Gomes A.C."/>
            <person name="Makela M.R."/>
            <person name="Stajich J."/>
            <person name="Grigoriev I.V."/>
            <person name="Mortensen U.H."/>
            <person name="De Vries R.P."/>
            <person name="Baker S.E."/>
            <person name="Andersen M.R."/>
        </authorList>
    </citation>
    <scope>NUCLEOTIDE SEQUENCE [LARGE SCALE GENOMIC DNA]</scope>
    <source>
        <strain evidence="4 5">CBS 123904</strain>
    </source>
</reference>
<sequence>MLQLLDIPPECILDIADQLRKDSDVGSFALTNKYLYSILNRYLYRRAVRFPTRTRRGRLYYSIHTRNLNAVQHWIDAGVDLNARAVEPGSFTPLVQAVEARTGWLLPKHVCAAPEKYGNQYVRMAIKAVEDLRAICELLLANGAKVDRRSVHGWTAVHRAIVGCDDEMVKLLVAAGANVRLATYERSTPLHLAASQRDNRDTVEFLLDRGACRDLHSRTPSGDTPLHIAAYHGNIPAVGLLLDRRAEIDALDNLGWTPLHRLVEHYRVWVKSDDRDAYWRVMRLLLERGADASTLDNYGMTPLGRALTYHHPVRMVHLLLMYGARVSVTIPNGQKLSFSWKHQPSRVLPAVQRGMRGLKKLVTPDGLFRRIKDVEFQTMPPKLARLLVD</sequence>
<keyword evidence="5" id="KW-1185">Reference proteome</keyword>
<evidence type="ECO:0000256" key="3">
    <source>
        <dbReference type="PROSITE-ProRule" id="PRU00023"/>
    </source>
</evidence>
<evidence type="ECO:0000313" key="5">
    <source>
        <dbReference type="Proteomes" id="UP001610446"/>
    </source>
</evidence>
<dbReference type="Pfam" id="PF13637">
    <property type="entry name" value="Ank_4"/>
    <property type="match status" value="1"/>
</dbReference>
<evidence type="ECO:0000313" key="4">
    <source>
        <dbReference type="EMBL" id="KAL2827921.1"/>
    </source>
</evidence>
<gene>
    <name evidence="4" type="ORF">BJY01DRAFT_255514</name>
</gene>
<comment type="caution">
    <text evidence="4">The sequence shown here is derived from an EMBL/GenBank/DDBJ whole genome shotgun (WGS) entry which is preliminary data.</text>
</comment>
<dbReference type="PRINTS" id="PR01415">
    <property type="entry name" value="ANKYRIN"/>
</dbReference>
<keyword evidence="1" id="KW-0677">Repeat</keyword>
<proteinExistence type="predicted"/>
<dbReference type="PANTHER" id="PTHR24180:SF45">
    <property type="entry name" value="POLY [ADP-RIBOSE] POLYMERASE TANKYRASE"/>
    <property type="match status" value="1"/>
</dbReference>
<dbReference type="Pfam" id="PF12796">
    <property type="entry name" value="Ank_2"/>
    <property type="match status" value="2"/>
</dbReference>
<evidence type="ECO:0000256" key="1">
    <source>
        <dbReference type="ARBA" id="ARBA00022737"/>
    </source>
</evidence>
<dbReference type="PANTHER" id="PTHR24180">
    <property type="entry name" value="CYCLIN-DEPENDENT KINASE INHIBITOR 2C-RELATED"/>
    <property type="match status" value="1"/>
</dbReference>
<dbReference type="Gene3D" id="1.25.40.20">
    <property type="entry name" value="Ankyrin repeat-containing domain"/>
    <property type="match status" value="2"/>
</dbReference>
<dbReference type="InterPro" id="IPR002110">
    <property type="entry name" value="Ankyrin_rpt"/>
</dbReference>
<protein>
    <submittedName>
        <fullName evidence="4">Ankyrin repeat-containing domain protein</fullName>
    </submittedName>
</protein>
<organism evidence="4 5">
    <name type="scientific">Aspergillus pseudoustus</name>
    <dbReference type="NCBI Taxonomy" id="1810923"/>
    <lineage>
        <taxon>Eukaryota</taxon>
        <taxon>Fungi</taxon>
        <taxon>Dikarya</taxon>
        <taxon>Ascomycota</taxon>
        <taxon>Pezizomycotina</taxon>
        <taxon>Eurotiomycetes</taxon>
        <taxon>Eurotiomycetidae</taxon>
        <taxon>Eurotiales</taxon>
        <taxon>Aspergillaceae</taxon>
        <taxon>Aspergillus</taxon>
        <taxon>Aspergillus subgen. Nidulantes</taxon>
    </lineage>
</organism>
<dbReference type="SMART" id="SM00248">
    <property type="entry name" value="ANK"/>
    <property type="match status" value="7"/>
</dbReference>
<dbReference type="Proteomes" id="UP001610446">
    <property type="component" value="Unassembled WGS sequence"/>
</dbReference>
<dbReference type="InterPro" id="IPR036770">
    <property type="entry name" value="Ankyrin_rpt-contain_sf"/>
</dbReference>
<accession>A0ABR4IJJ8</accession>
<feature type="repeat" description="ANK" evidence="3">
    <location>
        <begin position="254"/>
        <end position="297"/>
    </location>
</feature>
<dbReference type="EMBL" id="JBFXLU010000379">
    <property type="protein sequence ID" value="KAL2827921.1"/>
    <property type="molecule type" value="Genomic_DNA"/>
</dbReference>
<dbReference type="SUPFAM" id="SSF48403">
    <property type="entry name" value="Ankyrin repeat"/>
    <property type="match status" value="1"/>
</dbReference>
<dbReference type="InterPro" id="IPR051637">
    <property type="entry name" value="Ank_repeat_dom-contain_49"/>
</dbReference>
<dbReference type="PROSITE" id="PS50297">
    <property type="entry name" value="ANK_REP_REGION"/>
    <property type="match status" value="3"/>
</dbReference>
<dbReference type="PROSITE" id="PS50088">
    <property type="entry name" value="ANK_REPEAT"/>
    <property type="match status" value="4"/>
</dbReference>
<feature type="repeat" description="ANK" evidence="3">
    <location>
        <begin position="152"/>
        <end position="184"/>
    </location>
</feature>